<dbReference type="PANTHER" id="PTHR46492">
    <property type="entry name" value="DYNEIN ASSEMBLY FACTOR 4, AXONEMAL"/>
    <property type="match status" value="1"/>
</dbReference>
<dbReference type="OrthoDB" id="348005at2759"/>
<feature type="region of interest" description="Disordered" evidence="1">
    <location>
        <begin position="169"/>
        <end position="197"/>
    </location>
</feature>
<dbReference type="Proteomes" id="UP000186922">
    <property type="component" value="Unassembled WGS sequence"/>
</dbReference>
<dbReference type="Gene3D" id="1.25.40.10">
    <property type="entry name" value="Tetratricopeptide repeat domain"/>
    <property type="match status" value="1"/>
</dbReference>
<dbReference type="SUPFAM" id="SSF49764">
    <property type="entry name" value="HSP20-like chaperones"/>
    <property type="match status" value="1"/>
</dbReference>
<feature type="compositionally biased region" description="Basic and acidic residues" evidence="1">
    <location>
        <begin position="109"/>
        <end position="128"/>
    </location>
</feature>
<gene>
    <name evidence="3" type="primary">RvY_13964-1</name>
    <name evidence="3" type="synonym">RvY_13964.1</name>
    <name evidence="3" type="ORF">RvY_13964</name>
</gene>
<dbReference type="GO" id="GO:0003341">
    <property type="term" value="P:cilium movement"/>
    <property type="evidence" value="ECO:0007669"/>
    <property type="project" value="TreeGrafter"/>
</dbReference>
<dbReference type="InterPro" id="IPR008978">
    <property type="entry name" value="HSP20-like_chaperone"/>
</dbReference>
<reference evidence="3 4" key="1">
    <citation type="journal article" date="2016" name="Nat. Commun.">
        <title>Extremotolerant tardigrade genome and improved radiotolerance of human cultured cells by tardigrade-unique protein.</title>
        <authorList>
            <person name="Hashimoto T."/>
            <person name="Horikawa D.D."/>
            <person name="Saito Y."/>
            <person name="Kuwahara H."/>
            <person name="Kozuka-Hata H."/>
            <person name="Shin-I T."/>
            <person name="Minakuchi Y."/>
            <person name="Ohishi K."/>
            <person name="Motoyama A."/>
            <person name="Aizu T."/>
            <person name="Enomoto A."/>
            <person name="Kondo K."/>
            <person name="Tanaka S."/>
            <person name="Hara Y."/>
            <person name="Koshikawa S."/>
            <person name="Sagara H."/>
            <person name="Miura T."/>
            <person name="Yokobori S."/>
            <person name="Miyagawa K."/>
            <person name="Suzuki Y."/>
            <person name="Kubo T."/>
            <person name="Oyama M."/>
            <person name="Kohara Y."/>
            <person name="Fujiyama A."/>
            <person name="Arakawa K."/>
            <person name="Katayama T."/>
            <person name="Toyoda A."/>
            <person name="Kunieda T."/>
        </authorList>
    </citation>
    <scope>NUCLEOTIDE SEQUENCE [LARGE SCALE GENOMIC DNA]</scope>
    <source>
        <strain evidence="3 4">YOKOZUNA-1</strain>
    </source>
</reference>
<dbReference type="PANTHER" id="PTHR46492:SF1">
    <property type="entry name" value="DYNEIN AXONEMAL ASSEMBLY FACTOR 4"/>
    <property type="match status" value="1"/>
</dbReference>
<dbReference type="Pfam" id="PF04969">
    <property type="entry name" value="CS"/>
    <property type="match status" value="1"/>
</dbReference>
<dbReference type="GO" id="GO:0036159">
    <property type="term" value="P:inner dynein arm assembly"/>
    <property type="evidence" value="ECO:0007669"/>
    <property type="project" value="TreeGrafter"/>
</dbReference>
<dbReference type="InterPro" id="IPR011990">
    <property type="entry name" value="TPR-like_helical_dom_sf"/>
</dbReference>
<dbReference type="Gene3D" id="2.60.40.790">
    <property type="match status" value="1"/>
</dbReference>
<dbReference type="EMBL" id="BDGG01000009">
    <property type="protein sequence ID" value="GAV03565.1"/>
    <property type="molecule type" value="Genomic_DNA"/>
</dbReference>
<evidence type="ECO:0000259" key="2">
    <source>
        <dbReference type="PROSITE" id="PS51203"/>
    </source>
</evidence>
<feature type="region of interest" description="Disordered" evidence="1">
    <location>
        <begin position="109"/>
        <end position="144"/>
    </location>
</feature>
<dbReference type="PROSITE" id="PS51203">
    <property type="entry name" value="CS"/>
    <property type="match status" value="1"/>
</dbReference>
<evidence type="ECO:0000313" key="4">
    <source>
        <dbReference type="Proteomes" id="UP000186922"/>
    </source>
</evidence>
<keyword evidence="4" id="KW-1185">Reference proteome</keyword>
<dbReference type="SUPFAM" id="SSF48452">
    <property type="entry name" value="TPR-like"/>
    <property type="match status" value="1"/>
</dbReference>
<dbReference type="GO" id="GO:0036158">
    <property type="term" value="P:outer dynein arm assembly"/>
    <property type="evidence" value="ECO:0007669"/>
    <property type="project" value="TreeGrafter"/>
</dbReference>
<name>A0A1D1VPS5_RAMVA</name>
<proteinExistence type="predicted"/>
<comment type="caution">
    <text evidence="3">The sequence shown here is derived from an EMBL/GenBank/DDBJ whole genome shotgun (WGS) entry which is preliminary data.</text>
</comment>
<protein>
    <recommendedName>
        <fullName evidence="2">CS domain-containing protein</fullName>
    </recommendedName>
</protein>
<dbReference type="STRING" id="947166.A0A1D1VPS5"/>
<dbReference type="InterPro" id="IPR052004">
    <property type="entry name" value="Dynein_assembly_factor_4"/>
</dbReference>
<feature type="domain" description="CS" evidence="2">
    <location>
        <begin position="3"/>
        <end position="87"/>
    </location>
</feature>
<evidence type="ECO:0000313" key="3">
    <source>
        <dbReference type="EMBL" id="GAV03565.1"/>
    </source>
</evidence>
<accession>A0A1D1VPS5</accession>
<dbReference type="InterPro" id="IPR007052">
    <property type="entry name" value="CS_dom"/>
</dbReference>
<organism evidence="3 4">
    <name type="scientific">Ramazzottius varieornatus</name>
    <name type="common">Water bear</name>
    <name type="synonym">Tardigrade</name>
    <dbReference type="NCBI Taxonomy" id="947166"/>
    <lineage>
        <taxon>Eukaryota</taxon>
        <taxon>Metazoa</taxon>
        <taxon>Ecdysozoa</taxon>
        <taxon>Tardigrada</taxon>
        <taxon>Eutardigrada</taxon>
        <taxon>Parachela</taxon>
        <taxon>Hypsibioidea</taxon>
        <taxon>Ramazzottiidae</taxon>
        <taxon>Ramazzottius</taxon>
    </lineage>
</organism>
<dbReference type="AlphaFoldDB" id="A0A1D1VPS5"/>
<evidence type="ECO:0000256" key="1">
    <source>
        <dbReference type="SAM" id="MobiDB-lite"/>
    </source>
</evidence>
<sequence length="446" mass="50475">MPIVIAEESWEQTNLYVIVHLSLKNASKKTLDVLSTPTYIKISHLPFIFERYLFAEVDEAKTVVEITPSTVTLRLVKKFPCTWPDVKHPNNDCKKAMHRVREEALKFEQQRVQNESKSKKDMRRERENLSIQQHMEKQSWGVTNVTKAKDAEKEKAIHLLGLEQWGAADEAAPHNSSEKDLQEATPTEANDEKDQADNICYSDDAIEELVSKIAAVDEKRATKKTSRKSSHKLSVDMTCPVRAASTISFTPTCRIFPTPKRESQTEQEEDWLKKQNQFRKVLEEGGTDCDDLHSLVLRDPLCIKTKGDKFLDAGDWDSATSCYSYAVQAGAQLPAIFLNRGLCHVRKKNLHKVLEDMSKALDLLQPAVAANAKDRLKAHWRRAVAFAFMGLFAQSLIEYQGARAIDSQNEDLQRQEGFVRGKAGGTEEEKGSDLGWMLTGDLLQRS</sequence>